<dbReference type="Proteomes" id="UP000266301">
    <property type="component" value="Chromosome"/>
</dbReference>
<sequence length="630" mass="72853">MEASLLRLIKKIRNEEVVLWAGAGMSIYAGVPSGGKLAEKIIGNAEEDEKDILNNKKALLQDVAEEFVQMRNGSKNELFQIVMEQVVKEYKDIHIHEMVTKIPQIRTIITTNYDRLFEQAYGNNCEVVIHNQNIPFAKNRNKVKLYKIHGDFSFPQSVMLTRSDYNNFFQSKQLEPLWDIVRAIIAQNTILFVGYSLEDQNIEVIFNQIIDKLGDFHCESFFVSPKLPLYKQKNLTKKHIQYIDMTAEELFSNIKSEIDKNILLDCKNGTIGITTAQKILREKSISVNFKVDDSIKISSIKATDNLLFTGSLKLRTDLDKSIKENFYKIISGKKVGTVILPEGSLLNLKQELKGINIPLVDDWSKIQLEIKTTPNEKIDTNLVSSKSGNILENVRAELYKLNNKVIVEFIHTSLRLRLDLDLLKEEMNFNFEYGKLTNIIEGKKLLSILNNWINDDEELLVYNTCSSNVIFTIPSIPQQIKEESKKHIKWLNNLCNNLFDIQNYYKVNFKFPDKITKEDNDKIERAVMFIKNRKVACNNLKVTLDFNESCDIYKYIQMGNKECKLSLISAEKESFELFGVELEIGKYAIEVNNPYFENLEEIQKMIEHGYTKIPAIINSKNNEMFTFYKI</sequence>
<dbReference type="Gene3D" id="3.40.50.1220">
    <property type="entry name" value="TPP-binding domain"/>
    <property type="match status" value="1"/>
</dbReference>
<evidence type="ECO:0000313" key="2">
    <source>
        <dbReference type="Proteomes" id="UP000266301"/>
    </source>
</evidence>
<dbReference type="RefSeq" id="WP_119970786.1">
    <property type="nucleotide sequence ID" value="NZ_CP032416.1"/>
</dbReference>
<dbReference type="InterPro" id="IPR029035">
    <property type="entry name" value="DHS-like_NAD/FAD-binding_dom"/>
</dbReference>
<keyword evidence="2" id="KW-1185">Reference proteome</keyword>
<dbReference type="AlphaFoldDB" id="A0A386H2A9"/>
<reference evidence="1 2" key="1">
    <citation type="journal article" date="2019" name="Int. J. Syst. Evol. Microbiol.">
        <title>Clostridium fermenticellae sp. nov., isolated from the mud in a fermentation cellar for the production of the Chinese liquor, baijiu.</title>
        <authorList>
            <person name="Xu P.X."/>
            <person name="Chai L.J."/>
            <person name="Qiu T."/>
            <person name="Zhang X.J."/>
            <person name="Lu Z.M."/>
            <person name="Xiao C."/>
            <person name="Wang S.T."/>
            <person name="Shen C.H."/>
            <person name="Shi J.S."/>
            <person name="Xu Z.H."/>
        </authorList>
    </citation>
    <scope>NUCLEOTIDE SEQUENCE [LARGE SCALE GENOMIC DNA]</scope>
    <source>
        <strain evidence="1 2">JN500901</strain>
    </source>
</reference>
<dbReference type="SUPFAM" id="SSF52467">
    <property type="entry name" value="DHS-like NAD/FAD-binding domain"/>
    <property type="match status" value="1"/>
</dbReference>
<dbReference type="Pfam" id="PF13289">
    <property type="entry name" value="SIR2_2"/>
    <property type="match status" value="1"/>
</dbReference>
<accession>A0A386H2A9</accession>
<name>A0A386H2A9_9CLOT</name>
<gene>
    <name evidence="1" type="ORF">D4Z93_04595</name>
</gene>
<organism evidence="1 2">
    <name type="scientific">Clostridium fermenticellae</name>
    <dbReference type="NCBI Taxonomy" id="2068654"/>
    <lineage>
        <taxon>Bacteria</taxon>
        <taxon>Bacillati</taxon>
        <taxon>Bacillota</taxon>
        <taxon>Clostridia</taxon>
        <taxon>Eubacteriales</taxon>
        <taxon>Clostridiaceae</taxon>
        <taxon>Clostridium</taxon>
    </lineage>
</organism>
<dbReference type="EMBL" id="CP032416">
    <property type="protein sequence ID" value="AYD39832.1"/>
    <property type="molecule type" value="Genomic_DNA"/>
</dbReference>
<proteinExistence type="predicted"/>
<evidence type="ECO:0000313" key="1">
    <source>
        <dbReference type="EMBL" id="AYD39832.1"/>
    </source>
</evidence>
<dbReference type="OrthoDB" id="78172at2"/>
<dbReference type="KEGG" id="cfer:D4Z93_04595"/>
<protein>
    <submittedName>
        <fullName evidence="1">SIR2 family protein</fullName>
    </submittedName>
</protein>